<dbReference type="EMBL" id="CM045870">
    <property type="protein sequence ID" value="KAI7953621.1"/>
    <property type="molecule type" value="Genomic_DNA"/>
</dbReference>
<name>A0ACC0EJM5_9BASI</name>
<reference evidence="1 2" key="3">
    <citation type="journal article" date="2022" name="Microbiol. Spectr.">
        <title>Folding features and dynamics of 3D genome architecture in plant fungal pathogens.</title>
        <authorList>
            <person name="Xia C."/>
        </authorList>
    </citation>
    <scope>NUCLEOTIDE SEQUENCE [LARGE SCALE GENOMIC DNA]</scope>
    <source>
        <strain evidence="1 2">93-210</strain>
    </source>
</reference>
<reference evidence="2" key="1">
    <citation type="journal article" date="2018" name="BMC Genomics">
        <title>Genomic insights into host adaptation between the wheat stripe rust pathogen (Puccinia striiformis f. sp. tritici) and the barley stripe rust pathogen (Puccinia striiformis f. sp. hordei).</title>
        <authorList>
            <person name="Xia C."/>
            <person name="Wang M."/>
            <person name="Yin C."/>
            <person name="Cornejo O.E."/>
            <person name="Hulbert S.H."/>
            <person name="Chen X."/>
        </authorList>
    </citation>
    <scope>NUCLEOTIDE SEQUENCE [LARGE SCALE GENOMIC DNA]</scope>
    <source>
        <strain evidence="2">93-210</strain>
    </source>
</reference>
<gene>
    <name evidence="1" type="ORF">MJO28_006168</name>
</gene>
<organism evidence="1 2">
    <name type="scientific">Puccinia striiformis f. sp. tritici</name>
    <dbReference type="NCBI Taxonomy" id="168172"/>
    <lineage>
        <taxon>Eukaryota</taxon>
        <taxon>Fungi</taxon>
        <taxon>Dikarya</taxon>
        <taxon>Basidiomycota</taxon>
        <taxon>Pucciniomycotina</taxon>
        <taxon>Pucciniomycetes</taxon>
        <taxon>Pucciniales</taxon>
        <taxon>Pucciniaceae</taxon>
        <taxon>Puccinia</taxon>
    </lineage>
</organism>
<keyword evidence="2" id="KW-1185">Reference proteome</keyword>
<evidence type="ECO:0000313" key="1">
    <source>
        <dbReference type="EMBL" id="KAI7953621.1"/>
    </source>
</evidence>
<dbReference type="Proteomes" id="UP001060170">
    <property type="component" value="Chromosome 6"/>
</dbReference>
<comment type="caution">
    <text evidence="1">The sequence shown here is derived from an EMBL/GenBank/DDBJ whole genome shotgun (WGS) entry which is preliminary data.</text>
</comment>
<accession>A0ACC0EJM5</accession>
<protein>
    <submittedName>
        <fullName evidence="1">Uncharacterized protein</fullName>
    </submittedName>
</protein>
<proteinExistence type="predicted"/>
<evidence type="ECO:0000313" key="2">
    <source>
        <dbReference type="Proteomes" id="UP001060170"/>
    </source>
</evidence>
<sequence>MEIDEEEDHSDPPLHESDINELLEANDLQEKQDHSSVQSDGALVVHPALRLGLITNLCKYDYTSGEPLDPPPIPPPIGQFLLMSDVAAFWQEWTKHHGYTVSKAQSNANKNVYIQCNTSGEFRGQQLNPSGQQTATKKIRCPFEFKASIPTSKKIMNKTWTLEIRDPEHNHKPLDSPLAHAAHKQITLEQVLTIQKLSQSKLKPAQILLQLQTSDNKTYATNKTISNVLQKKRLKGLHGRTPIQALLDIFKETNWTYNVKLGSDLSSYATDASDLSSYATNASNAHPGTRISPELPARLVPYVPTFIEFGHAYLKRFIVNSTGNLLSVFKLLALVVDIQINHVHESICRDTVKTLVNVHKLFVPLLGKILTFASKECLCQFKRLEDLDPSEPCSHTVTIGLGIPCAHHIMQLMEVGHFVAPEDSHLQWHLRYNPEFRKTEEEEINLEKELKMITISLTHKQPTTVADLLAQMKGIAAGTHKAVTIQAPQVKKQTKGRPSTKAEQLTTTKRKPLAFEVVEANLKHYRSALNAQKAKQSKQSKPMNKNEPTKRHKTDLEDEYSSESDFNGIDFSLLEACGAEEPNSEASNEEVEEVETKEESEPKKQANKPSEE</sequence>
<reference evidence="2" key="2">
    <citation type="journal article" date="2018" name="Mol. Plant Microbe Interact.">
        <title>Genome sequence resources for the wheat stripe rust pathogen (Puccinia striiformis f. sp. tritici) and the barley stripe rust pathogen (Puccinia striiformis f. sp. hordei).</title>
        <authorList>
            <person name="Xia C."/>
            <person name="Wang M."/>
            <person name="Yin C."/>
            <person name="Cornejo O.E."/>
            <person name="Hulbert S.H."/>
            <person name="Chen X."/>
        </authorList>
    </citation>
    <scope>NUCLEOTIDE SEQUENCE [LARGE SCALE GENOMIC DNA]</scope>
    <source>
        <strain evidence="2">93-210</strain>
    </source>
</reference>